<dbReference type="RefSeq" id="WP_344939295.1">
    <property type="nucleotide sequence ID" value="NZ_BAABDM010000020.1"/>
</dbReference>
<keyword evidence="1" id="KW-0812">Transmembrane</keyword>
<keyword evidence="3" id="KW-1185">Reference proteome</keyword>
<evidence type="ECO:0000313" key="3">
    <source>
        <dbReference type="Proteomes" id="UP001500392"/>
    </source>
</evidence>
<evidence type="ECO:0000256" key="1">
    <source>
        <dbReference type="SAM" id="Phobius"/>
    </source>
</evidence>
<reference evidence="3" key="1">
    <citation type="journal article" date="2019" name="Int. J. Syst. Evol. Microbiol.">
        <title>The Global Catalogue of Microorganisms (GCM) 10K type strain sequencing project: providing services to taxonomists for standard genome sequencing and annotation.</title>
        <authorList>
            <consortium name="The Broad Institute Genomics Platform"/>
            <consortium name="The Broad Institute Genome Sequencing Center for Infectious Disease"/>
            <person name="Wu L."/>
            <person name="Ma J."/>
        </authorList>
    </citation>
    <scope>NUCLEOTIDE SEQUENCE [LARGE SCALE GENOMIC DNA]</scope>
    <source>
        <strain evidence="3">JCM 17304</strain>
    </source>
</reference>
<keyword evidence="1" id="KW-1133">Transmembrane helix</keyword>
<gene>
    <name evidence="2" type="ORF">GCM10022414_38210</name>
</gene>
<keyword evidence="1" id="KW-0472">Membrane</keyword>
<protein>
    <recommendedName>
        <fullName evidence="4">DUF192 domain-containing protein</fullName>
    </recommendedName>
</protein>
<organism evidence="2 3">
    <name type="scientific">Zhongshania borealis</name>
    <dbReference type="NCBI Taxonomy" id="889488"/>
    <lineage>
        <taxon>Bacteria</taxon>
        <taxon>Pseudomonadati</taxon>
        <taxon>Pseudomonadota</taxon>
        <taxon>Gammaproteobacteria</taxon>
        <taxon>Cellvibrionales</taxon>
        <taxon>Spongiibacteraceae</taxon>
        <taxon>Zhongshania</taxon>
    </lineage>
</organism>
<evidence type="ECO:0008006" key="4">
    <source>
        <dbReference type="Google" id="ProtNLM"/>
    </source>
</evidence>
<name>A0ABP7X8H7_9GAMM</name>
<comment type="caution">
    <text evidence="2">The sequence shown here is derived from an EMBL/GenBank/DDBJ whole genome shotgun (WGS) entry which is preliminary data.</text>
</comment>
<proteinExistence type="predicted"/>
<accession>A0ABP7X8H7</accession>
<dbReference type="Proteomes" id="UP001500392">
    <property type="component" value="Unassembled WGS sequence"/>
</dbReference>
<sequence length="143" mass="16271">MNIFYLILVVAGVIFFYLFVINLHAILKSRVVKSYICNFSYHADINSVVDNKVMGMLYFPEKISFVVYVGVTPEGIFIYSLYKFSIVIPWKNLAAVRVINAKGSILANLRLYSEGIVDRKLLIPWKNEFNSEIPLGVVVIVDS</sequence>
<evidence type="ECO:0000313" key="2">
    <source>
        <dbReference type="EMBL" id="GAA4107335.1"/>
    </source>
</evidence>
<feature type="transmembrane region" description="Helical" evidence="1">
    <location>
        <begin position="6"/>
        <end position="27"/>
    </location>
</feature>
<dbReference type="EMBL" id="BAABDM010000020">
    <property type="protein sequence ID" value="GAA4107335.1"/>
    <property type="molecule type" value="Genomic_DNA"/>
</dbReference>